<evidence type="ECO:0000313" key="2">
    <source>
        <dbReference type="Proteomes" id="UP001501578"/>
    </source>
</evidence>
<accession>A0ABP3Z4A6</accession>
<evidence type="ECO:0000313" key="1">
    <source>
        <dbReference type="EMBL" id="GAA0914893.1"/>
    </source>
</evidence>
<dbReference type="EMBL" id="BAAAHQ010000002">
    <property type="protein sequence ID" value="GAA0914893.1"/>
    <property type="molecule type" value="Genomic_DNA"/>
</dbReference>
<gene>
    <name evidence="1" type="ORF">GCM10009560_08730</name>
</gene>
<dbReference type="Proteomes" id="UP001501578">
    <property type="component" value="Unassembled WGS sequence"/>
</dbReference>
<protein>
    <submittedName>
        <fullName evidence="1">Uncharacterized protein</fullName>
    </submittedName>
</protein>
<proteinExistence type="predicted"/>
<comment type="caution">
    <text evidence="1">The sequence shown here is derived from an EMBL/GenBank/DDBJ whole genome shotgun (WGS) entry which is preliminary data.</text>
</comment>
<organism evidence="1 2">
    <name type="scientific">Nonomuraea longicatena</name>
    <dbReference type="NCBI Taxonomy" id="83682"/>
    <lineage>
        <taxon>Bacteria</taxon>
        <taxon>Bacillati</taxon>
        <taxon>Actinomycetota</taxon>
        <taxon>Actinomycetes</taxon>
        <taxon>Streptosporangiales</taxon>
        <taxon>Streptosporangiaceae</taxon>
        <taxon>Nonomuraea</taxon>
    </lineage>
</organism>
<reference evidence="2" key="1">
    <citation type="journal article" date="2019" name="Int. J. Syst. Evol. Microbiol.">
        <title>The Global Catalogue of Microorganisms (GCM) 10K type strain sequencing project: providing services to taxonomists for standard genome sequencing and annotation.</title>
        <authorList>
            <consortium name="The Broad Institute Genomics Platform"/>
            <consortium name="The Broad Institute Genome Sequencing Center for Infectious Disease"/>
            <person name="Wu L."/>
            <person name="Ma J."/>
        </authorList>
    </citation>
    <scope>NUCLEOTIDE SEQUENCE [LARGE SCALE GENOMIC DNA]</scope>
    <source>
        <strain evidence="2">JCM 11136</strain>
    </source>
</reference>
<dbReference type="RefSeq" id="WP_343948371.1">
    <property type="nucleotide sequence ID" value="NZ_BAAAHQ010000002.1"/>
</dbReference>
<keyword evidence="2" id="KW-1185">Reference proteome</keyword>
<name>A0ABP3Z4A6_9ACTN</name>
<sequence>MEKPPSKDLIVTFYCKDPHSQGAVECESFYRTDRGSWIVQAKKRGPGVGAQLIGLAEDETFGELSERTVNAFVQKYVREHYGIDLGDAPN</sequence>